<evidence type="ECO:0000256" key="11">
    <source>
        <dbReference type="ARBA" id="ARBA00045865"/>
    </source>
</evidence>
<comment type="function">
    <text evidence="11">Component of the nexin-dynein regulatory complex (N-DRC), a key regulator of ciliary/flagellar motility which maintains the alignment and integrity of the distal axoneme and regulates microtubule sliding in motile axonemes. Plays a critical role in the assembly of N-DRC and also stabilizes the assembly of multiple inner dynein arms and radial spokes. Coassembles with DRC1 to form a central scaffold needed for assembly of the N-DRC and its attachment to the outer doublet microtubules.</text>
</comment>
<evidence type="ECO:0000259" key="13">
    <source>
        <dbReference type="Pfam" id="PF14772"/>
    </source>
</evidence>
<dbReference type="Proteomes" id="UP000785679">
    <property type="component" value="Unassembled WGS sequence"/>
</dbReference>
<feature type="coiled-coil region" evidence="12">
    <location>
        <begin position="115"/>
        <end position="239"/>
    </location>
</feature>
<comment type="subcellular location">
    <subcellularLocation>
        <location evidence="1">Cytoplasm</location>
        <location evidence="1">Cytoskeleton</location>
        <location evidence="1">Flagellum axoneme</location>
    </subcellularLocation>
    <subcellularLocation>
        <location evidence="8">Cytoplasm</location>
        <location evidence="8">Cytoskeleton</location>
        <location evidence="8">Flagellum basal body</location>
    </subcellularLocation>
</comment>
<dbReference type="EMBL" id="RRYP01007006">
    <property type="protein sequence ID" value="TNV80806.1"/>
    <property type="molecule type" value="Genomic_DNA"/>
</dbReference>
<dbReference type="OrthoDB" id="305196at2759"/>
<keyword evidence="6" id="KW-0206">Cytoskeleton</keyword>
<dbReference type="AlphaFoldDB" id="A0A8J8NSH2"/>
<dbReference type="InterPro" id="IPR039505">
    <property type="entry name" value="DRC1/2_N"/>
</dbReference>
<evidence type="ECO:0000256" key="5">
    <source>
        <dbReference type="ARBA" id="ARBA00023069"/>
    </source>
</evidence>
<evidence type="ECO:0000256" key="10">
    <source>
        <dbReference type="ARBA" id="ARBA00040899"/>
    </source>
</evidence>
<keyword evidence="3" id="KW-0282">Flagellum</keyword>
<evidence type="ECO:0000256" key="6">
    <source>
        <dbReference type="ARBA" id="ARBA00023212"/>
    </source>
</evidence>
<comment type="similarity">
    <text evidence="9">Belongs to the DRC2 family.</text>
</comment>
<evidence type="ECO:0000313" key="14">
    <source>
        <dbReference type="EMBL" id="TNV80806.1"/>
    </source>
</evidence>
<accession>A0A8J8NSH2</accession>
<evidence type="ECO:0000256" key="3">
    <source>
        <dbReference type="ARBA" id="ARBA00022846"/>
    </source>
</evidence>
<proteinExistence type="inferred from homology"/>
<keyword evidence="2" id="KW-0963">Cytoplasm</keyword>
<dbReference type="GO" id="GO:0003352">
    <property type="term" value="P:regulation of cilium movement"/>
    <property type="evidence" value="ECO:0007669"/>
    <property type="project" value="TreeGrafter"/>
</dbReference>
<name>A0A8J8NSH2_HALGN</name>
<evidence type="ECO:0000256" key="8">
    <source>
        <dbReference type="ARBA" id="ARBA00037841"/>
    </source>
</evidence>
<evidence type="ECO:0000256" key="7">
    <source>
        <dbReference type="ARBA" id="ARBA00023273"/>
    </source>
</evidence>
<evidence type="ECO:0000256" key="12">
    <source>
        <dbReference type="SAM" id="Coils"/>
    </source>
</evidence>
<dbReference type="PANTHER" id="PTHR21625">
    <property type="entry name" value="NYD-SP28 PROTEIN"/>
    <property type="match status" value="1"/>
</dbReference>
<dbReference type="GO" id="GO:0070286">
    <property type="term" value="P:axonemal dynein complex assembly"/>
    <property type="evidence" value="ECO:0007669"/>
    <property type="project" value="InterPro"/>
</dbReference>
<evidence type="ECO:0000313" key="15">
    <source>
        <dbReference type="Proteomes" id="UP000785679"/>
    </source>
</evidence>
<feature type="domain" description="Dynein regulatory complex protein 1/2 N-terminal" evidence="13">
    <location>
        <begin position="3"/>
        <end position="75"/>
    </location>
</feature>
<protein>
    <recommendedName>
        <fullName evidence="10">Dynein regulatory complex subunit 2</fullName>
    </recommendedName>
</protein>
<comment type="caution">
    <text evidence="14">The sequence shown here is derived from an EMBL/GenBank/DDBJ whole genome shotgun (WGS) entry which is preliminary data.</text>
</comment>
<dbReference type="GO" id="GO:0060285">
    <property type="term" value="P:cilium-dependent cell motility"/>
    <property type="evidence" value="ECO:0007669"/>
    <property type="project" value="TreeGrafter"/>
</dbReference>
<gene>
    <name evidence="14" type="ORF">FGO68_gene10474</name>
</gene>
<keyword evidence="5" id="KW-0969">Cilium</keyword>
<evidence type="ECO:0000256" key="4">
    <source>
        <dbReference type="ARBA" id="ARBA00023054"/>
    </source>
</evidence>
<keyword evidence="7" id="KW-0966">Cell projection</keyword>
<dbReference type="GO" id="GO:0005858">
    <property type="term" value="C:axonemal dynein complex"/>
    <property type="evidence" value="ECO:0007669"/>
    <property type="project" value="InterPro"/>
</dbReference>
<dbReference type="Pfam" id="PF14772">
    <property type="entry name" value="NYD-SP28"/>
    <property type="match status" value="1"/>
</dbReference>
<evidence type="ECO:0000256" key="1">
    <source>
        <dbReference type="ARBA" id="ARBA00004611"/>
    </source>
</evidence>
<dbReference type="InterPro" id="IPR039750">
    <property type="entry name" value="DRC1/DRC2"/>
</dbReference>
<evidence type="ECO:0000256" key="2">
    <source>
        <dbReference type="ARBA" id="ARBA00022490"/>
    </source>
</evidence>
<keyword evidence="15" id="KW-1185">Reference proteome</keyword>
<reference evidence="14" key="1">
    <citation type="submission" date="2019-06" db="EMBL/GenBank/DDBJ databases">
        <authorList>
            <person name="Zheng W."/>
        </authorList>
    </citation>
    <scope>NUCLEOTIDE SEQUENCE</scope>
    <source>
        <strain evidence="14">QDHG01</strain>
    </source>
</reference>
<sequence length="457" mass="54912">MYEEQKMAHFNRMKILTHWRKIMRVAKTEQLKKEIQIYQQNHDREVDAKDAILQMIDRDLDEAEEQHQMALRNHIIHVDELIALQNSRLRGLHEEFERDLSIIKAEFDREKLEIENSHTMERQELRDMIETIEEEENAKLKKMKDDFESLREETKNKNVEELESMKHDLIKKIEDLDKEFEVNFNRYVSDTESKADHYKKLLEDNEKSSQMINNYQRSINRLKEQIAYWSLKMKQNERECQERNMKLRKEKEMIVKHYHDLKKKMIQFRDDEERRLGNLTLNSKMCMDRLTEYQRLGEKILKTAELCRKLETEKEKVLPFYQSDPDTTGEDGTFPEIAVERIEGMKKQKYNEFQLLDQFYKRFNKVLLDKLAIEKQKATLEKENMFFKSLLKQYLDGVSVNDDVMNANNPLLVVNNKVNLNRPPVERLGGDQPPHKTVVEANSVVNNRAMQRNANYY</sequence>
<keyword evidence="4 12" id="KW-0175">Coiled coil</keyword>
<dbReference type="PANTHER" id="PTHR21625:SF0">
    <property type="entry name" value="DYNEIN REGULATORY COMPLEX SUBUNIT 2"/>
    <property type="match status" value="1"/>
</dbReference>
<feature type="coiled-coil region" evidence="12">
    <location>
        <begin position="46"/>
        <end position="73"/>
    </location>
</feature>
<organism evidence="14 15">
    <name type="scientific">Halteria grandinella</name>
    <dbReference type="NCBI Taxonomy" id="5974"/>
    <lineage>
        <taxon>Eukaryota</taxon>
        <taxon>Sar</taxon>
        <taxon>Alveolata</taxon>
        <taxon>Ciliophora</taxon>
        <taxon>Intramacronucleata</taxon>
        <taxon>Spirotrichea</taxon>
        <taxon>Stichotrichia</taxon>
        <taxon>Sporadotrichida</taxon>
        <taxon>Halteriidae</taxon>
        <taxon>Halteria</taxon>
    </lineage>
</organism>
<evidence type="ECO:0000256" key="9">
    <source>
        <dbReference type="ARBA" id="ARBA00038424"/>
    </source>
</evidence>